<dbReference type="EMBL" id="WBOT01000001">
    <property type="protein sequence ID" value="KAB2335019.1"/>
    <property type="molecule type" value="Genomic_DNA"/>
</dbReference>
<dbReference type="InterPro" id="IPR025439">
    <property type="entry name" value="Spore_coat_CotO"/>
</dbReference>
<evidence type="ECO:0000313" key="1">
    <source>
        <dbReference type="EMBL" id="KAB2335019.1"/>
    </source>
</evidence>
<name>A0A7V7UWY4_9BACI</name>
<keyword evidence="2" id="KW-1185">Reference proteome</keyword>
<evidence type="ECO:0008006" key="3">
    <source>
        <dbReference type="Google" id="ProtNLM"/>
    </source>
</evidence>
<dbReference type="Pfam" id="PF14153">
    <property type="entry name" value="Spore_coat_CotO"/>
    <property type="match status" value="1"/>
</dbReference>
<comment type="caution">
    <text evidence="1">The sequence shown here is derived from an EMBL/GenBank/DDBJ whole genome shotgun (WGS) entry which is preliminary data.</text>
</comment>
<accession>A0A7V7UWY4</accession>
<organism evidence="1 2">
    <name type="scientific">Bacillus mesophilum</name>
    <dbReference type="NCBI Taxonomy" id="1071718"/>
    <lineage>
        <taxon>Bacteria</taxon>
        <taxon>Bacillati</taxon>
        <taxon>Bacillota</taxon>
        <taxon>Bacilli</taxon>
        <taxon>Bacillales</taxon>
        <taxon>Bacillaceae</taxon>
        <taxon>Bacillus</taxon>
    </lineage>
</organism>
<proteinExistence type="predicted"/>
<evidence type="ECO:0000313" key="2">
    <source>
        <dbReference type="Proteomes" id="UP000441354"/>
    </source>
</evidence>
<dbReference type="RefSeq" id="WP_151571704.1">
    <property type="nucleotide sequence ID" value="NZ_WBOT01000001.1"/>
</dbReference>
<sequence>MLAKDKKEPLLYINQPNIHYPEVNMQSVFSSKKSKPAVEEVQPQFEDQESRAKVNMFKETKLADDKVAPVENKQEVIEEYEEQQRVHSNPFSKERRSSFKRVKSFKEMNVMERLHYLDHFPHQLPPVACIFERTDVSVKGILINKTDFEIEVKTFDNSVEKMYIADLISVKMIGLR</sequence>
<reference evidence="1 2" key="1">
    <citation type="journal article" date="2014" name="Arch. Microbiol.">
        <title>Bacillus mesophilum sp. nov., strain IITR-54T, a novel 4-chlorobiphenyl dechlorinating bacterium.</title>
        <authorList>
            <person name="Manickam N."/>
            <person name="Singh N.K."/>
            <person name="Bajaj A."/>
            <person name="Kumar R.M."/>
            <person name="Kaur G."/>
            <person name="Kaur N."/>
            <person name="Bala M."/>
            <person name="Kumar A."/>
            <person name="Mayilraj S."/>
        </authorList>
    </citation>
    <scope>NUCLEOTIDE SEQUENCE [LARGE SCALE GENOMIC DNA]</scope>
    <source>
        <strain evidence="1 2">IITR-54</strain>
    </source>
</reference>
<dbReference type="OrthoDB" id="2968468at2"/>
<protein>
    <recommendedName>
        <fullName evidence="3">Spore coat protein CotO</fullName>
    </recommendedName>
</protein>
<dbReference type="AlphaFoldDB" id="A0A7V7UWY4"/>
<dbReference type="Proteomes" id="UP000441354">
    <property type="component" value="Unassembled WGS sequence"/>
</dbReference>
<gene>
    <name evidence="1" type="ORF">F7732_00115</name>
</gene>